<evidence type="ECO:0000259" key="3">
    <source>
        <dbReference type="Pfam" id="PF07331"/>
    </source>
</evidence>
<feature type="domain" description="DUF1468" evidence="3">
    <location>
        <begin position="129"/>
        <end position="212"/>
    </location>
</feature>
<gene>
    <name evidence="4" type="ORF">DM868_08575</name>
</gene>
<name>A0A4U5JHD1_9EURY</name>
<evidence type="ECO:0000256" key="2">
    <source>
        <dbReference type="SAM" id="Phobius"/>
    </source>
</evidence>
<dbReference type="EMBL" id="QKNX01000003">
    <property type="protein sequence ID" value="TKR25469.1"/>
    <property type="molecule type" value="Genomic_DNA"/>
</dbReference>
<feature type="transmembrane region" description="Helical" evidence="2">
    <location>
        <begin position="29"/>
        <end position="48"/>
    </location>
</feature>
<dbReference type="Proteomes" id="UP000308037">
    <property type="component" value="Unassembled WGS sequence"/>
</dbReference>
<feature type="transmembrane region" description="Helical" evidence="2">
    <location>
        <begin position="188"/>
        <end position="207"/>
    </location>
</feature>
<evidence type="ECO:0000313" key="4">
    <source>
        <dbReference type="EMBL" id="TKR25469.1"/>
    </source>
</evidence>
<keyword evidence="2" id="KW-0472">Membrane</keyword>
<reference evidence="4 5" key="1">
    <citation type="submission" date="2019-04" db="EMBL/GenBank/DDBJ databases">
        <title>Natronomonas sp. F20-122 a newhaloarchaeon isolated from a saline saltern of Isla Bacuta, Huelva, Spain.</title>
        <authorList>
            <person name="Duran-Viseras A."/>
            <person name="Sanchez-Porro C."/>
            <person name="Ventosa A."/>
        </authorList>
    </citation>
    <scope>NUCLEOTIDE SEQUENCE [LARGE SCALE GENOMIC DNA]</scope>
    <source>
        <strain evidence="4 5">F20-122</strain>
    </source>
</reference>
<evidence type="ECO:0000256" key="1">
    <source>
        <dbReference type="SAM" id="MobiDB-lite"/>
    </source>
</evidence>
<keyword evidence="2" id="KW-0812">Transmembrane</keyword>
<dbReference type="AlphaFoldDB" id="A0A4U5JHD1"/>
<evidence type="ECO:0000313" key="5">
    <source>
        <dbReference type="Proteomes" id="UP000308037"/>
    </source>
</evidence>
<feature type="region of interest" description="Disordered" evidence="1">
    <location>
        <begin position="106"/>
        <end position="137"/>
    </location>
</feature>
<sequence length="212" mass="23119">MTADDAHVTLPTITLRNRRFDLHIDTGELLFPLLVLLFCSAYFLETRGLPNESLLYADPLLYATAVVAVVTIGGHAVSIDTGADGEPTRSRSESRRSVVWGVESAVAEREHPQGRTDAPAEKHGDSDASPASKEATEKSHFNVRSSIGLLLLSTGYVLALYVVPFALATAPFLAAAVILFGERNRLRVIAYSVGCTLLLWLVFIFWLRVPLP</sequence>
<comment type="caution">
    <text evidence="4">The sequence shown here is derived from an EMBL/GenBank/DDBJ whole genome shotgun (WGS) entry which is preliminary data.</text>
</comment>
<accession>A0A4U5JHD1</accession>
<keyword evidence="2" id="KW-1133">Transmembrane helix</keyword>
<feature type="compositionally biased region" description="Basic and acidic residues" evidence="1">
    <location>
        <begin position="106"/>
        <end position="126"/>
    </location>
</feature>
<dbReference type="RefSeq" id="WP_137276468.1">
    <property type="nucleotide sequence ID" value="NZ_QKNX01000003.1"/>
</dbReference>
<dbReference type="Pfam" id="PF07331">
    <property type="entry name" value="TctB"/>
    <property type="match status" value="1"/>
</dbReference>
<organism evidence="4 5">
    <name type="scientific">Natronomonas salsuginis</name>
    <dbReference type="NCBI Taxonomy" id="2217661"/>
    <lineage>
        <taxon>Archaea</taxon>
        <taxon>Methanobacteriati</taxon>
        <taxon>Methanobacteriota</taxon>
        <taxon>Stenosarchaea group</taxon>
        <taxon>Halobacteria</taxon>
        <taxon>Halobacteriales</taxon>
        <taxon>Natronomonadaceae</taxon>
        <taxon>Natronomonas</taxon>
    </lineage>
</organism>
<protein>
    <submittedName>
        <fullName evidence="4">Tripartite tricarboxylate transporter TctB family protein</fullName>
    </submittedName>
</protein>
<feature type="transmembrane region" description="Helical" evidence="2">
    <location>
        <begin position="158"/>
        <end position="181"/>
    </location>
</feature>
<feature type="transmembrane region" description="Helical" evidence="2">
    <location>
        <begin position="60"/>
        <end position="79"/>
    </location>
</feature>
<keyword evidence="5" id="KW-1185">Reference proteome</keyword>
<proteinExistence type="predicted"/>
<dbReference type="OrthoDB" id="350988at2157"/>
<dbReference type="InterPro" id="IPR009936">
    <property type="entry name" value="DUF1468"/>
</dbReference>